<organism evidence="1">
    <name type="scientific">Anguilla anguilla</name>
    <name type="common">European freshwater eel</name>
    <name type="synonym">Muraena anguilla</name>
    <dbReference type="NCBI Taxonomy" id="7936"/>
    <lineage>
        <taxon>Eukaryota</taxon>
        <taxon>Metazoa</taxon>
        <taxon>Chordata</taxon>
        <taxon>Craniata</taxon>
        <taxon>Vertebrata</taxon>
        <taxon>Euteleostomi</taxon>
        <taxon>Actinopterygii</taxon>
        <taxon>Neopterygii</taxon>
        <taxon>Teleostei</taxon>
        <taxon>Anguilliformes</taxon>
        <taxon>Anguillidae</taxon>
        <taxon>Anguilla</taxon>
    </lineage>
</organism>
<reference evidence="1" key="1">
    <citation type="submission" date="2014-11" db="EMBL/GenBank/DDBJ databases">
        <authorList>
            <person name="Amaro Gonzalez C."/>
        </authorList>
    </citation>
    <scope>NUCLEOTIDE SEQUENCE</scope>
</reference>
<proteinExistence type="predicted"/>
<name>A0A0E9RT51_ANGAN</name>
<dbReference type="AlphaFoldDB" id="A0A0E9RT51"/>
<evidence type="ECO:0000313" key="1">
    <source>
        <dbReference type="EMBL" id="JAH32324.1"/>
    </source>
</evidence>
<accession>A0A0E9RT51</accession>
<reference evidence="1" key="2">
    <citation type="journal article" date="2015" name="Fish Shellfish Immunol.">
        <title>Early steps in the European eel (Anguilla anguilla)-Vibrio vulnificus interaction in the gills: Role of the RtxA13 toxin.</title>
        <authorList>
            <person name="Callol A."/>
            <person name="Pajuelo D."/>
            <person name="Ebbesson L."/>
            <person name="Teles M."/>
            <person name="MacKenzie S."/>
            <person name="Amaro C."/>
        </authorList>
    </citation>
    <scope>NUCLEOTIDE SEQUENCE</scope>
</reference>
<sequence>MNAKFIFIDGVLLQRSVITAVKWVHSKFFVTYVMLRSCYYVRLFIYSFIQQY</sequence>
<dbReference type="EMBL" id="GBXM01076253">
    <property type="protein sequence ID" value="JAH32324.1"/>
    <property type="molecule type" value="Transcribed_RNA"/>
</dbReference>
<protein>
    <submittedName>
        <fullName evidence="1">Uncharacterized protein</fullName>
    </submittedName>
</protein>